<dbReference type="EMBL" id="VTRV01000041">
    <property type="protein sequence ID" value="TZF90380.1"/>
    <property type="molecule type" value="Genomic_DNA"/>
</dbReference>
<protein>
    <submittedName>
        <fullName evidence="2">Alkaline phosphatase family protein</fullName>
    </submittedName>
</protein>
<dbReference type="SUPFAM" id="SSF53649">
    <property type="entry name" value="Alkaline phosphatase-like"/>
    <property type="match status" value="1"/>
</dbReference>
<dbReference type="AlphaFoldDB" id="A0A5D8Z6S8"/>
<dbReference type="Pfam" id="PF01663">
    <property type="entry name" value="Phosphodiest"/>
    <property type="match status" value="1"/>
</dbReference>
<dbReference type="PANTHER" id="PTHR10151">
    <property type="entry name" value="ECTONUCLEOTIDE PYROPHOSPHATASE/PHOSPHODIESTERASE"/>
    <property type="match status" value="1"/>
</dbReference>
<dbReference type="GO" id="GO:0016787">
    <property type="term" value="F:hydrolase activity"/>
    <property type="evidence" value="ECO:0007669"/>
    <property type="project" value="UniProtKB-ARBA"/>
</dbReference>
<evidence type="ECO:0000313" key="3">
    <source>
        <dbReference type="Proteomes" id="UP000323164"/>
    </source>
</evidence>
<reference evidence="2 3" key="1">
    <citation type="submission" date="2019-08" db="EMBL/GenBank/DDBJ databases">
        <title>Draft genome sequence of Lysobacter sp. UKS-15.</title>
        <authorList>
            <person name="Im W.-T."/>
        </authorList>
    </citation>
    <scope>NUCLEOTIDE SEQUENCE [LARGE SCALE GENOMIC DNA]</scope>
    <source>
        <strain evidence="2 3">UKS-15</strain>
    </source>
</reference>
<sequence>MFRPLAACLLSLVLGACASTPPPPPAAPVALVLVSLDGFRPVDLGRGRTPNLDALARDGVRAEGMRPSYPSLTFPNHYTLVTGLRPDHHGMVHNSIDDAVLGRFETSDDKAVGDGRWWGGEPIWATAEKAGIRSATMFWPGSAAAIGGVRPSEWRPYQESFDGNSRVDTVLGWLERPTATRPRFVALYFEDVDEAEHLRGPGAPGAEAAVAKVDGYIGRLRQGLAARGLAGRVNIVVVSDHGQAPVAWNHVLPIDSVVPPDVARTVTMGESVGAAPLPGHEDEAMRRMVGRHAHFECWPRARLPARWHYGSHPRVPPIVCQMDEGWKADTPAKIARRLPGVATGSHGYDPDLPSMRALFVANGPSFRHGVVLPVFDNVDVYPMLARLIGVTPQPNDGNAATLQRVFGEAR</sequence>
<accession>A0A5D8Z6S8</accession>
<feature type="signal peptide" evidence="1">
    <location>
        <begin position="1"/>
        <end position="18"/>
    </location>
</feature>
<name>A0A5D8Z6S8_9GAMM</name>
<dbReference type="Proteomes" id="UP000323164">
    <property type="component" value="Unassembled WGS sequence"/>
</dbReference>
<gene>
    <name evidence="2" type="ORF">FW784_05610</name>
</gene>
<feature type="chain" id="PRO_5022957611" evidence="1">
    <location>
        <begin position="19"/>
        <end position="410"/>
    </location>
</feature>
<dbReference type="Gene3D" id="3.40.720.10">
    <property type="entry name" value="Alkaline Phosphatase, subunit A"/>
    <property type="match status" value="1"/>
</dbReference>
<comment type="caution">
    <text evidence="2">The sequence shown here is derived from an EMBL/GenBank/DDBJ whole genome shotgun (WGS) entry which is preliminary data.</text>
</comment>
<proteinExistence type="predicted"/>
<dbReference type="CDD" id="cd16018">
    <property type="entry name" value="Enpp"/>
    <property type="match status" value="1"/>
</dbReference>
<dbReference type="PANTHER" id="PTHR10151:SF120">
    <property type="entry name" value="BIS(5'-ADENOSYL)-TRIPHOSPHATASE"/>
    <property type="match status" value="1"/>
</dbReference>
<dbReference type="PROSITE" id="PS51257">
    <property type="entry name" value="PROKAR_LIPOPROTEIN"/>
    <property type="match status" value="1"/>
</dbReference>
<dbReference type="OrthoDB" id="9771966at2"/>
<dbReference type="RefSeq" id="WP_149352370.1">
    <property type="nucleotide sequence ID" value="NZ_VTRV01000041.1"/>
</dbReference>
<dbReference type="Gene3D" id="3.30.1360.180">
    <property type="match status" value="1"/>
</dbReference>
<dbReference type="InterPro" id="IPR002591">
    <property type="entry name" value="Phosphodiest/P_Trfase"/>
</dbReference>
<dbReference type="InterPro" id="IPR017850">
    <property type="entry name" value="Alkaline_phosphatase_core_sf"/>
</dbReference>
<keyword evidence="3" id="KW-1185">Reference proteome</keyword>
<keyword evidence="1" id="KW-0732">Signal</keyword>
<evidence type="ECO:0000313" key="2">
    <source>
        <dbReference type="EMBL" id="TZF90380.1"/>
    </source>
</evidence>
<evidence type="ECO:0000256" key="1">
    <source>
        <dbReference type="SAM" id="SignalP"/>
    </source>
</evidence>
<organism evidence="2 3">
    <name type="scientific">Cognatilysobacter lacus</name>
    <dbReference type="NCBI Taxonomy" id="1643323"/>
    <lineage>
        <taxon>Bacteria</taxon>
        <taxon>Pseudomonadati</taxon>
        <taxon>Pseudomonadota</taxon>
        <taxon>Gammaproteobacteria</taxon>
        <taxon>Lysobacterales</taxon>
        <taxon>Lysobacteraceae</taxon>
        <taxon>Cognatilysobacter</taxon>
    </lineage>
</organism>